<keyword evidence="1" id="KW-0032">Aminotransferase</keyword>
<accession>A0A1G8A5E5</accession>
<dbReference type="STRING" id="399736.SAMN04489720_0253"/>
<proteinExistence type="predicted"/>
<keyword evidence="1" id="KW-0808">Transferase</keyword>
<dbReference type="Gene3D" id="3.20.10.10">
    <property type="entry name" value="D-amino Acid Aminotransferase, subunit A, domain 2"/>
    <property type="match status" value="1"/>
</dbReference>
<organism evidence="1 2">
    <name type="scientific">Agrococcus jejuensis</name>
    <dbReference type="NCBI Taxonomy" id="399736"/>
    <lineage>
        <taxon>Bacteria</taxon>
        <taxon>Bacillati</taxon>
        <taxon>Actinomycetota</taxon>
        <taxon>Actinomycetes</taxon>
        <taxon>Micrococcales</taxon>
        <taxon>Microbacteriaceae</taxon>
        <taxon>Agrococcus</taxon>
    </lineage>
</organism>
<reference evidence="2" key="1">
    <citation type="submission" date="2016-10" db="EMBL/GenBank/DDBJ databases">
        <authorList>
            <person name="Varghese N."/>
            <person name="Submissions S."/>
        </authorList>
    </citation>
    <scope>NUCLEOTIDE SEQUENCE [LARGE SCALE GENOMIC DNA]</scope>
    <source>
        <strain evidence="2">DSM 22002</strain>
    </source>
</reference>
<sequence>MGWCHTLHPMSGVAATTSAATRALAFDGAGFAPVDAPAGDPLVADSWLVVDGGVVGWATHVERFAASVERQGGDAELAARAAAAVPDAVPRTGAWFPRLDWPQPHVHDGPVLHVRPAPTLHRRALVRTASHDPRTTADVKGPDLTALGLLREQARAEGADEAAIVVDGHVVDGATSAILWWRDGVLHAPPVARERVDSVTARQVATIASALGARVVDEDATPASLAGAEVWIVNALHGVRGVSAWADADGTHQAVAVPTRADAFQAALERLRRPWG</sequence>
<dbReference type="EMBL" id="LT629695">
    <property type="protein sequence ID" value="SDH16091.1"/>
    <property type="molecule type" value="Genomic_DNA"/>
</dbReference>
<dbReference type="SUPFAM" id="SSF56752">
    <property type="entry name" value="D-aminoacid aminotransferase-like PLP-dependent enzymes"/>
    <property type="match status" value="1"/>
</dbReference>
<gene>
    <name evidence="1" type="ORF">SAMN04489720_0253</name>
</gene>
<protein>
    <submittedName>
        <fullName evidence="1">Branched-chain amino acid aminotransferase/4-amino-4-deoxychorismate lyase</fullName>
    </submittedName>
</protein>
<keyword evidence="1" id="KW-0456">Lyase</keyword>
<name>A0A1G8A5E5_9MICO</name>
<dbReference type="GO" id="GO:0008483">
    <property type="term" value="F:transaminase activity"/>
    <property type="evidence" value="ECO:0007669"/>
    <property type="project" value="UniProtKB-KW"/>
</dbReference>
<dbReference type="InterPro" id="IPR036038">
    <property type="entry name" value="Aminotransferase-like"/>
</dbReference>
<evidence type="ECO:0000313" key="1">
    <source>
        <dbReference type="EMBL" id="SDH16091.1"/>
    </source>
</evidence>
<keyword evidence="2" id="KW-1185">Reference proteome</keyword>
<dbReference type="InterPro" id="IPR043132">
    <property type="entry name" value="BCAT-like_C"/>
</dbReference>
<dbReference type="AlphaFoldDB" id="A0A1G8A5E5"/>
<evidence type="ECO:0000313" key="2">
    <source>
        <dbReference type="Proteomes" id="UP000198822"/>
    </source>
</evidence>
<dbReference type="Pfam" id="PF01063">
    <property type="entry name" value="Aminotran_4"/>
    <property type="match status" value="1"/>
</dbReference>
<dbReference type="InterPro" id="IPR001544">
    <property type="entry name" value="Aminotrans_IV"/>
</dbReference>
<dbReference type="GO" id="GO:0016829">
    <property type="term" value="F:lyase activity"/>
    <property type="evidence" value="ECO:0007669"/>
    <property type="project" value="UniProtKB-KW"/>
</dbReference>
<dbReference type="Proteomes" id="UP000198822">
    <property type="component" value="Chromosome I"/>
</dbReference>